<gene>
    <name evidence="7" type="ORF">ACJRO7_018317</name>
</gene>
<dbReference type="AlphaFoldDB" id="A0ABD3KUE3"/>
<keyword evidence="4 5" id="KW-0472">Membrane</keyword>
<feature type="transmembrane region" description="Helical" evidence="5">
    <location>
        <begin position="44"/>
        <end position="66"/>
    </location>
</feature>
<dbReference type="Pfam" id="PF03168">
    <property type="entry name" value="LEA_2"/>
    <property type="match status" value="1"/>
</dbReference>
<dbReference type="PANTHER" id="PTHR31234:SF38">
    <property type="entry name" value="LATE EMBRYOGENESIS ABUNDANT PROTEIN LEA-2 SUBGROUP DOMAIN-CONTAINING PROTEIN"/>
    <property type="match status" value="1"/>
</dbReference>
<sequence>MPEGGPTRPIAPSGPRLRSDDVELAHFAKPPPGRNQRRSPGKCFVYTLALIVILCAAFLGFAVTVLRVKTPELRLRRVDVKTLSYSTAAAAGASSSASLTAALVGEAVLRNTNFGGFEFSNGTAVNLIYGDAALGGGKIEGGRAGARERARVTVKMEVRSSELAADVDGSRNLASDVGSGTVKLTSYAKMRGRVTVLGWIKRWRTAEMNCTMSLELPGRIVRDLQCN</sequence>
<organism evidence="7 8">
    <name type="scientific">Eucalyptus globulus</name>
    <name type="common">Tasmanian blue gum</name>
    <dbReference type="NCBI Taxonomy" id="34317"/>
    <lineage>
        <taxon>Eukaryota</taxon>
        <taxon>Viridiplantae</taxon>
        <taxon>Streptophyta</taxon>
        <taxon>Embryophyta</taxon>
        <taxon>Tracheophyta</taxon>
        <taxon>Spermatophyta</taxon>
        <taxon>Magnoliopsida</taxon>
        <taxon>eudicotyledons</taxon>
        <taxon>Gunneridae</taxon>
        <taxon>Pentapetalae</taxon>
        <taxon>rosids</taxon>
        <taxon>malvids</taxon>
        <taxon>Myrtales</taxon>
        <taxon>Myrtaceae</taxon>
        <taxon>Myrtoideae</taxon>
        <taxon>Eucalypteae</taxon>
        <taxon>Eucalyptus</taxon>
    </lineage>
</organism>
<name>A0ABD3KUE3_EUCGL</name>
<keyword evidence="2 5" id="KW-0812">Transmembrane</keyword>
<reference evidence="7 8" key="1">
    <citation type="submission" date="2024-11" db="EMBL/GenBank/DDBJ databases">
        <title>Chromosome-level genome assembly of Eucalyptus globulus Labill. provides insights into its genome evolution.</title>
        <authorList>
            <person name="Li X."/>
        </authorList>
    </citation>
    <scope>NUCLEOTIDE SEQUENCE [LARGE SCALE GENOMIC DNA]</scope>
    <source>
        <strain evidence="7">CL2024</strain>
        <tissue evidence="7">Fresh tender leaves</tissue>
    </source>
</reference>
<comment type="caution">
    <text evidence="7">The sequence shown here is derived from an EMBL/GenBank/DDBJ whole genome shotgun (WGS) entry which is preliminary data.</text>
</comment>
<dbReference type="EMBL" id="JBJKBG010000004">
    <property type="protein sequence ID" value="KAL3742992.1"/>
    <property type="molecule type" value="Genomic_DNA"/>
</dbReference>
<dbReference type="GO" id="GO:0016020">
    <property type="term" value="C:membrane"/>
    <property type="evidence" value="ECO:0007669"/>
    <property type="project" value="UniProtKB-SubCell"/>
</dbReference>
<keyword evidence="8" id="KW-1185">Reference proteome</keyword>
<accession>A0ABD3KUE3</accession>
<dbReference type="PANTHER" id="PTHR31234">
    <property type="entry name" value="LATE EMBRYOGENESIS ABUNDANT (LEA) HYDROXYPROLINE-RICH GLYCOPROTEIN FAMILY"/>
    <property type="match status" value="1"/>
</dbReference>
<evidence type="ECO:0000256" key="3">
    <source>
        <dbReference type="ARBA" id="ARBA00022989"/>
    </source>
</evidence>
<evidence type="ECO:0000256" key="1">
    <source>
        <dbReference type="ARBA" id="ARBA00004167"/>
    </source>
</evidence>
<keyword evidence="3 5" id="KW-1133">Transmembrane helix</keyword>
<dbReference type="InterPro" id="IPR004864">
    <property type="entry name" value="LEA_2"/>
</dbReference>
<evidence type="ECO:0000259" key="6">
    <source>
        <dbReference type="Pfam" id="PF03168"/>
    </source>
</evidence>
<comment type="subcellular location">
    <subcellularLocation>
        <location evidence="1">Membrane</location>
        <topology evidence="1">Single-pass membrane protein</topology>
    </subcellularLocation>
</comment>
<protein>
    <recommendedName>
        <fullName evidence="6">Late embryogenesis abundant protein LEA-2 subgroup domain-containing protein</fullName>
    </recommendedName>
</protein>
<dbReference type="Proteomes" id="UP001634007">
    <property type="component" value="Unassembled WGS sequence"/>
</dbReference>
<evidence type="ECO:0000256" key="5">
    <source>
        <dbReference type="SAM" id="Phobius"/>
    </source>
</evidence>
<feature type="domain" description="Late embryogenesis abundant protein LEA-2 subgroup" evidence="6">
    <location>
        <begin position="109"/>
        <end position="211"/>
    </location>
</feature>
<evidence type="ECO:0000313" key="8">
    <source>
        <dbReference type="Proteomes" id="UP001634007"/>
    </source>
</evidence>
<evidence type="ECO:0000313" key="7">
    <source>
        <dbReference type="EMBL" id="KAL3742992.1"/>
    </source>
</evidence>
<evidence type="ECO:0000256" key="2">
    <source>
        <dbReference type="ARBA" id="ARBA00022692"/>
    </source>
</evidence>
<evidence type="ECO:0000256" key="4">
    <source>
        <dbReference type="ARBA" id="ARBA00023136"/>
    </source>
</evidence>
<dbReference type="InterPro" id="IPR044839">
    <property type="entry name" value="NDR1-like"/>
</dbReference>
<proteinExistence type="predicted"/>